<keyword evidence="2" id="KW-0812">Transmembrane</keyword>
<keyword evidence="6" id="KW-0472">Membrane</keyword>
<feature type="compositionally biased region" description="Polar residues" evidence="10">
    <location>
        <begin position="52"/>
        <end position="62"/>
    </location>
</feature>
<dbReference type="PRINTS" id="PR00258">
    <property type="entry name" value="SPERACTRCPTR"/>
</dbReference>
<feature type="disulfide bond" evidence="9">
    <location>
        <begin position="123"/>
        <end position="184"/>
    </location>
</feature>
<evidence type="ECO:0000256" key="6">
    <source>
        <dbReference type="ARBA" id="ARBA00023136"/>
    </source>
</evidence>
<feature type="disulfide bond" evidence="9">
    <location>
        <begin position="110"/>
        <end position="174"/>
    </location>
</feature>
<evidence type="ECO:0000256" key="3">
    <source>
        <dbReference type="ARBA" id="ARBA00022729"/>
    </source>
</evidence>
<organism evidence="12 13">
    <name type="scientific">Stichopus japonicus</name>
    <name type="common">Sea cucumber</name>
    <dbReference type="NCBI Taxonomy" id="307972"/>
    <lineage>
        <taxon>Eukaryota</taxon>
        <taxon>Metazoa</taxon>
        <taxon>Echinodermata</taxon>
        <taxon>Eleutherozoa</taxon>
        <taxon>Echinozoa</taxon>
        <taxon>Holothuroidea</taxon>
        <taxon>Aspidochirotacea</taxon>
        <taxon>Aspidochirotida</taxon>
        <taxon>Stichopodidae</taxon>
        <taxon>Apostichopus</taxon>
    </lineage>
</organism>
<keyword evidence="4" id="KW-0677">Repeat</keyword>
<dbReference type="EMBL" id="MRZV01002111">
    <property type="protein sequence ID" value="PIK34660.1"/>
    <property type="molecule type" value="Genomic_DNA"/>
</dbReference>
<evidence type="ECO:0000256" key="5">
    <source>
        <dbReference type="ARBA" id="ARBA00022989"/>
    </source>
</evidence>
<dbReference type="PANTHER" id="PTHR19331">
    <property type="entry name" value="SCAVENGER RECEPTOR DOMAIN-CONTAINING"/>
    <property type="match status" value="1"/>
</dbReference>
<dbReference type="PROSITE" id="PS00420">
    <property type="entry name" value="SRCR_1"/>
    <property type="match status" value="3"/>
</dbReference>
<gene>
    <name evidence="12" type="ORF">BSL78_28517</name>
</gene>
<protein>
    <recommendedName>
        <fullName evidence="11">SRCR domain-containing protein</fullName>
    </recommendedName>
</protein>
<evidence type="ECO:0000256" key="4">
    <source>
        <dbReference type="ARBA" id="ARBA00022737"/>
    </source>
</evidence>
<dbReference type="STRING" id="307972.A0A2G8JFY7"/>
<keyword evidence="13" id="KW-1185">Reference proteome</keyword>
<dbReference type="Gene3D" id="3.10.250.10">
    <property type="entry name" value="SRCR-like domain"/>
    <property type="match status" value="4"/>
</dbReference>
<dbReference type="FunFam" id="3.10.250.10:FF:000006">
    <property type="entry name" value="neurotrypsin isoform X2"/>
    <property type="match status" value="2"/>
</dbReference>
<name>A0A2G8JFY7_STIJA</name>
<dbReference type="PANTHER" id="PTHR19331:SF465">
    <property type="entry name" value="EGG PEPTIDE SPERACT RECEPTOR"/>
    <property type="match status" value="1"/>
</dbReference>
<evidence type="ECO:0000256" key="7">
    <source>
        <dbReference type="ARBA" id="ARBA00023157"/>
    </source>
</evidence>
<dbReference type="SUPFAM" id="SSF56487">
    <property type="entry name" value="SRCR-like"/>
    <property type="match status" value="4"/>
</dbReference>
<feature type="domain" description="SRCR" evidence="11">
    <location>
        <begin position="85"/>
        <end position="185"/>
    </location>
</feature>
<feature type="disulfide bond" evidence="9">
    <location>
        <begin position="327"/>
        <end position="388"/>
    </location>
</feature>
<dbReference type="InterPro" id="IPR001190">
    <property type="entry name" value="SRCR"/>
</dbReference>
<reference evidence="12 13" key="1">
    <citation type="journal article" date="2017" name="PLoS Biol.">
        <title>The sea cucumber genome provides insights into morphological evolution and visceral regeneration.</title>
        <authorList>
            <person name="Zhang X."/>
            <person name="Sun L."/>
            <person name="Yuan J."/>
            <person name="Sun Y."/>
            <person name="Gao Y."/>
            <person name="Zhang L."/>
            <person name="Li S."/>
            <person name="Dai H."/>
            <person name="Hamel J.F."/>
            <person name="Liu C."/>
            <person name="Yu Y."/>
            <person name="Liu S."/>
            <person name="Lin W."/>
            <person name="Guo K."/>
            <person name="Jin S."/>
            <person name="Xu P."/>
            <person name="Storey K.B."/>
            <person name="Huan P."/>
            <person name="Zhang T."/>
            <person name="Zhou Y."/>
            <person name="Zhang J."/>
            <person name="Lin C."/>
            <person name="Li X."/>
            <person name="Xing L."/>
            <person name="Huo D."/>
            <person name="Sun M."/>
            <person name="Wang L."/>
            <person name="Mercier A."/>
            <person name="Li F."/>
            <person name="Yang H."/>
            <person name="Xiang J."/>
        </authorList>
    </citation>
    <scope>NUCLEOTIDE SEQUENCE [LARGE SCALE GENOMIC DNA]</scope>
    <source>
        <strain evidence="12">Shaxun</strain>
        <tissue evidence="12">Muscle</tissue>
    </source>
</reference>
<proteinExistence type="predicted"/>
<feature type="disulfide bond" evidence="9">
    <location>
        <begin position="212"/>
        <end position="276"/>
    </location>
</feature>
<comment type="caution">
    <text evidence="12">The sequence shown here is derived from an EMBL/GenBank/DDBJ whole genome shotgun (WGS) entry which is preliminary data.</text>
</comment>
<dbReference type="FunFam" id="3.10.250.10:FF:000011">
    <property type="entry name" value="Scavenger receptor class A member 5"/>
    <property type="match status" value="1"/>
</dbReference>
<dbReference type="FunFam" id="3.10.250.10:FF:000016">
    <property type="entry name" value="Scavenger receptor cysteine-rich protein type 12"/>
    <property type="match status" value="1"/>
</dbReference>
<feature type="domain" description="SRCR" evidence="11">
    <location>
        <begin position="187"/>
        <end position="287"/>
    </location>
</feature>
<accession>A0A2G8JFY7</accession>
<evidence type="ECO:0000256" key="1">
    <source>
        <dbReference type="ARBA" id="ARBA00004167"/>
    </source>
</evidence>
<evidence type="ECO:0000313" key="12">
    <source>
        <dbReference type="EMBL" id="PIK34660.1"/>
    </source>
</evidence>
<feature type="disulfide bond" evidence="9">
    <location>
        <begin position="256"/>
        <end position="266"/>
    </location>
</feature>
<feature type="disulfide bond" evidence="9">
    <location>
        <begin position="21"/>
        <end position="82"/>
    </location>
</feature>
<feature type="domain" description="SRCR" evidence="11">
    <location>
        <begin position="1"/>
        <end position="83"/>
    </location>
</feature>
<dbReference type="InterPro" id="IPR036772">
    <property type="entry name" value="SRCR-like_dom_sf"/>
</dbReference>
<keyword evidence="7 9" id="KW-1015">Disulfide bond</keyword>
<dbReference type="AlphaFoldDB" id="A0A2G8JFY7"/>
<dbReference type="PROSITE" id="PS50287">
    <property type="entry name" value="SRCR_2"/>
    <property type="match status" value="4"/>
</dbReference>
<keyword evidence="3" id="KW-0732">Signal</keyword>
<feature type="disulfide bond" evidence="9">
    <location>
        <begin position="225"/>
        <end position="286"/>
    </location>
</feature>
<feature type="domain" description="SRCR" evidence="11">
    <location>
        <begin position="289"/>
        <end position="389"/>
    </location>
</feature>
<dbReference type="OrthoDB" id="536948at2759"/>
<evidence type="ECO:0000256" key="2">
    <source>
        <dbReference type="ARBA" id="ARBA00022692"/>
    </source>
</evidence>
<feature type="disulfide bond" evidence="9">
    <location>
        <begin position="8"/>
        <end position="72"/>
    </location>
</feature>
<dbReference type="SMART" id="SM00202">
    <property type="entry name" value="SR"/>
    <property type="match status" value="4"/>
</dbReference>
<comment type="caution">
    <text evidence="9">Lacks conserved residue(s) required for the propagation of feature annotation.</text>
</comment>
<evidence type="ECO:0000256" key="10">
    <source>
        <dbReference type="SAM" id="MobiDB-lite"/>
    </source>
</evidence>
<feature type="region of interest" description="Disordered" evidence="10">
    <location>
        <begin position="42"/>
        <end position="67"/>
    </location>
</feature>
<evidence type="ECO:0000313" key="13">
    <source>
        <dbReference type="Proteomes" id="UP000230750"/>
    </source>
</evidence>
<dbReference type="Proteomes" id="UP000230750">
    <property type="component" value="Unassembled WGS sequence"/>
</dbReference>
<feature type="disulfide bond" evidence="9">
    <location>
        <begin position="314"/>
        <end position="378"/>
    </location>
</feature>
<dbReference type="GO" id="GO:0016020">
    <property type="term" value="C:membrane"/>
    <property type="evidence" value="ECO:0007669"/>
    <property type="project" value="UniProtKB-SubCell"/>
</dbReference>
<feature type="disulfide bond" evidence="9">
    <location>
        <begin position="154"/>
        <end position="164"/>
    </location>
</feature>
<evidence type="ECO:0000259" key="11">
    <source>
        <dbReference type="PROSITE" id="PS50287"/>
    </source>
</evidence>
<keyword evidence="5" id="KW-1133">Transmembrane helix</keyword>
<feature type="disulfide bond" evidence="9">
    <location>
        <begin position="358"/>
        <end position="368"/>
    </location>
</feature>
<keyword evidence="8" id="KW-0325">Glycoprotein</keyword>
<sequence length="396" mass="43646">MGQWGTICDDGWDDNDASEVCRQLGYGDFGIGWQSVQFDEGSGKSWLDDDSYSGSGQQIENSGSGGWEEHNCDQTDYAGVSCDTVRLVEGTFSHEGRVEIYHDGEWGTICSDKWDDNHASVICRQLGYSNIGTAIGTEMFREGSGPIWLDDISCSGLESNIYHCDGLEWENYNCGHNEDAGVSCGIVRLVGGTLPREGRFEIYHDGKWGTICDDYWDDKDASVACRHLGYGDNGIALHRAKFGAGSGPIWLDNVDCSGSEKHIDYCRSNLWGQENCEHNEDAGVSCNSVRLVGGKNWNEGRVEVYHNGEWGTICNYGWDDNDTSVICRQLGYEGSGIATSSAIYGEGTVKIWLDKVDCTGNEKNIDECGNTGWGNHNCEPREDVGVLCKRRQQSLV</sequence>
<evidence type="ECO:0000256" key="9">
    <source>
        <dbReference type="PROSITE-ProRule" id="PRU00196"/>
    </source>
</evidence>
<evidence type="ECO:0000256" key="8">
    <source>
        <dbReference type="ARBA" id="ARBA00023180"/>
    </source>
</evidence>
<dbReference type="Pfam" id="PF00530">
    <property type="entry name" value="SRCR"/>
    <property type="match status" value="4"/>
</dbReference>
<comment type="subcellular location">
    <subcellularLocation>
        <location evidence="1">Membrane</location>
        <topology evidence="1">Single-pass membrane protein</topology>
    </subcellularLocation>
</comment>